<organism evidence="1 2">
    <name type="scientific">Reticulomyxa filosa</name>
    <dbReference type="NCBI Taxonomy" id="46433"/>
    <lineage>
        <taxon>Eukaryota</taxon>
        <taxon>Sar</taxon>
        <taxon>Rhizaria</taxon>
        <taxon>Retaria</taxon>
        <taxon>Foraminifera</taxon>
        <taxon>Monothalamids</taxon>
        <taxon>Reticulomyxidae</taxon>
        <taxon>Reticulomyxa</taxon>
    </lineage>
</organism>
<name>X6M7P6_RETFI</name>
<keyword evidence="2" id="KW-1185">Reference proteome</keyword>
<dbReference type="Proteomes" id="UP000023152">
    <property type="component" value="Unassembled WGS sequence"/>
</dbReference>
<gene>
    <name evidence="1" type="ORF">RFI_27697</name>
</gene>
<dbReference type="AlphaFoldDB" id="X6M7P6"/>
<dbReference type="EMBL" id="ASPP01023953">
    <property type="protein sequence ID" value="ETO09676.1"/>
    <property type="molecule type" value="Genomic_DNA"/>
</dbReference>
<protein>
    <submittedName>
        <fullName evidence="1">Uncharacterized protein</fullName>
    </submittedName>
</protein>
<accession>X6M7P6</accession>
<comment type="caution">
    <text evidence="1">The sequence shown here is derived from an EMBL/GenBank/DDBJ whole genome shotgun (WGS) entry which is preliminary data.</text>
</comment>
<reference evidence="1 2" key="1">
    <citation type="journal article" date="2013" name="Curr. Biol.">
        <title>The Genome of the Foraminiferan Reticulomyxa filosa.</title>
        <authorList>
            <person name="Glockner G."/>
            <person name="Hulsmann N."/>
            <person name="Schleicher M."/>
            <person name="Noegel A.A."/>
            <person name="Eichinger L."/>
            <person name="Gallinger C."/>
            <person name="Pawlowski J."/>
            <person name="Sierra R."/>
            <person name="Euteneuer U."/>
            <person name="Pillet L."/>
            <person name="Moustafa A."/>
            <person name="Platzer M."/>
            <person name="Groth M."/>
            <person name="Szafranski K."/>
            <person name="Schliwa M."/>
        </authorList>
    </citation>
    <scope>NUCLEOTIDE SEQUENCE [LARGE SCALE GENOMIC DNA]</scope>
</reference>
<evidence type="ECO:0000313" key="1">
    <source>
        <dbReference type="EMBL" id="ETO09676.1"/>
    </source>
</evidence>
<evidence type="ECO:0000313" key="2">
    <source>
        <dbReference type="Proteomes" id="UP000023152"/>
    </source>
</evidence>
<sequence>MSHSKKKKMKDTILENEVTILSRQAVDGHVFIIRNAMNNEMIGMYRCSYLHPLVMVYVTKDGHLRVMDYVLEDDNEDETSQKQLNGSVWTTSKVILEQLQQLQWGRRPPVAEQHSKPSWLWTLVQAVMITQAPSNAEQHIVQLYQSLLWTVSGHRYLLAKALHNIGVWLYYSSGDHDDDDDDDDDDDTHPTADVHDEYDIIYHRSLQYLRLSYVLGYPSACFELGFLRNDDTYFMDGVIIGDAASSLVLGWRTAMHVSEYSHLLAIADSSPANMSIDLLCDEAMRYYDIAASDVIDMFAPFEKMVQTVDLSRKYSSDGTPLNTFATGEESWQYDPELGISEDETLHIDNEELLFIQQQANTGQMWAQNYLGQIICMDCVDNHKTLSAHMNCSDKPSIRVMSTLLNIWHI</sequence>
<proteinExistence type="predicted"/>